<dbReference type="PIRSF" id="PIRSF005859">
    <property type="entry name" value="PBR"/>
    <property type="match status" value="1"/>
</dbReference>
<evidence type="ECO:0000256" key="2">
    <source>
        <dbReference type="ARBA" id="ARBA00007524"/>
    </source>
</evidence>
<feature type="transmembrane region" description="Helical" evidence="6">
    <location>
        <begin position="83"/>
        <end position="102"/>
    </location>
</feature>
<reference evidence="7 8" key="1">
    <citation type="submission" date="2016-10" db="EMBL/GenBank/DDBJ databases">
        <authorList>
            <person name="de Groot N.N."/>
        </authorList>
    </citation>
    <scope>NUCLEOTIDE SEQUENCE [LARGE SCALE GENOMIC DNA]</scope>
    <source>
        <strain evidence="7 8">CGMCC 1.5337</strain>
    </source>
</reference>
<sequence>MDLSRDDLPGLALAVLVCEAVGASPALVTATGSGTWYDSLAQPAFAPPNWVFGPVWTALFAALGVAAYLVLRDGEGRQRTVAFGLFVAQYVLNVAWTLVFFGDQNITGGLAVITGLWLLIVATLAAFVRVRRAAGYLLVPYLAWVSFAAVLNYGFWTLN</sequence>
<dbReference type="STRING" id="355548.SAMN04487945_1955"/>
<evidence type="ECO:0000256" key="3">
    <source>
        <dbReference type="ARBA" id="ARBA00022692"/>
    </source>
</evidence>
<keyword evidence="4 6" id="KW-1133">Transmembrane helix</keyword>
<dbReference type="GO" id="GO:0016020">
    <property type="term" value="C:membrane"/>
    <property type="evidence" value="ECO:0007669"/>
    <property type="project" value="UniProtKB-SubCell"/>
</dbReference>
<dbReference type="PANTHER" id="PTHR10057:SF0">
    <property type="entry name" value="TRANSLOCATOR PROTEIN"/>
    <property type="match status" value="1"/>
</dbReference>
<keyword evidence="5 6" id="KW-0472">Membrane</keyword>
<name>A0A1I0PU09_9EURY</name>
<dbReference type="OrthoDB" id="212929at2157"/>
<dbReference type="InterPro" id="IPR038330">
    <property type="entry name" value="TspO/MBR-related_sf"/>
</dbReference>
<evidence type="ECO:0000313" key="7">
    <source>
        <dbReference type="EMBL" id="SEW17915.1"/>
    </source>
</evidence>
<protein>
    <submittedName>
        <fullName evidence="7">TspO and MBR related proteins</fullName>
    </submittedName>
</protein>
<proteinExistence type="inferred from homology"/>
<dbReference type="AlphaFoldDB" id="A0A1I0PU09"/>
<dbReference type="Proteomes" id="UP000198518">
    <property type="component" value="Unassembled WGS sequence"/>
</dbReference>
<accession>A0A1I0PU09</accession>
<evidence type="ECO:0000256" key="4">
    <source>
        <dbReference type="ARBA" id="ARBA00022989"/>
    </source>
</evidence>
<gene>
    <name evidence="7" type="ORF">SAMN04487945_1955</name>
</gene>
<evidence type="ECO:0000313" key="8">
    <source>
        <dbReference type="Proteomes" id="UP000198518"/>
    </source>
</evidence>
<feature type="transmembrane region" description="Helical" evidence="6">
    <location>
        <begin position="135"/>
        <end position="156"/>
    </location>
</feature>
<dbReference type="Pfam" id="PF03073">
    <property type="entry name" value="TspO_MBR"/>
    <property type="match status" value="1"/>
</dbReference>
<dbReference type="FunFam" id="1.20.1260.100:FF:000001">
    <property type="entry name" value="translocator protein 2"/>
    <property type="match status" value="1"/>
</dbReference>
<evidence type="ECO:0000256" key="6">
    <source>
        <dbReference type="SAM" id="Phobius"/>
    </source>
</evidence>
<comment type="similarity">
    <text evidence="2">Belongs to the TspO/BZRP family.</text>
</comment>
<feature type="transmembrane region" description="Helical" evidence="6">
    <location>
        <begin position="108"/>
        <end position="128"/>
    </location>
</feature>
<dbReference type="CDD" id="cd15904">
    <property type="entry name" value="TSPO_MBR"/>
    <property type="match status" value="1"/>
</dbReference>
<dbReference type="InterPro" id="IPR004307">
    <property type="entry name" value="TspO_MBR"/>
</dbReference>
<keyword evidence="3 6" id="KW-0812">Transmembrane</keyword>
<dbReference type="Gene3D" id="1.20.1260.100">
    <property type="entry name" value="TspO/MBR protein"/>
    <property type="match status" value="1"/>
</dbReference>
<dbReference type="RefSeq" id="WP_089669208.1">
    <property type="nucleotide sequence ID" value="NZ_FOJA01000001.1"/>
</dbReference>
<evidence type="ECO:0000256" key="5">
    <source>
        <dbReference type="ARBA" id="ARBA00023136"/>
    </source>
</evidence>
<feature type="transmembrane region" description="Helical" evidence="6">
    <location>
        <begin position="54"/>
        <end position="71"/>
    </location>
</feature>
<dbReference type="PANTHER" id="PTHR10057">
    <property type="entry name" value="PERIPHERAL-TYPE BENZODIAZEPINE RECEPTOR"/>
    <property type="match status" value="1"/>
</dbReference>
<dbReference type="GO" id="GO:0033013">
    <property type="term" value="P:tetrapyrrole metabolic process"/>
    <property type="evidence" value="ECO:0007669"/>
    <property type="project" value="UniProtKB-ARBA"/>
</dbReference>
<keyword evidence="8" id="KW-1185">Reference proteome</keyword>
<organism evidence="7 8">
    <name type="scientific">Halobacterium jilantaiense</name>
    <dbReference type="NCBI Taxonomy" id="355548"/>
    <lineage>
        <taxon>Archaea</taxon>
        <taxon>Methanobacteriati</taxon>
        <taxon>Methanobacteriota</taxon>
        <taxon>Stenosarchaea group</taxon>
        <taxon>Halobacteria</taxon>
        <taxon>Halobacteriales</taxon>
        <taxon>Halobacteriaceae</taxon>
        <taxon>Halobacterium</taxon>
    </lineage>
</organism>
<comment type="subcellular location">
    <subcellularLocation>
        <location evidence="1">Membrane</location>
        <topology evidence="1">Multi-pass membrane protein</topology>
    </subcellularLocation>
</comment>
<evidence type="ECO:0000256" key="1">
    <source>
        <dbReference type="ARBA" id="ARBA00004141"/>
    </source>
</evidence>
<dbReference type="EMBL" id="FOJA01000001">
    <property type="protein sequence ID" value="SEW17915.1"/>
    <property type="molecule type" value="Genomic_DNA"/>
</dbReference>